<dbReference type="InterPro" id="IPR036157">
    <property type="entry name" value="dUTPase-like_sf"/>
</dbReference>
<name>A0A432XU67_9GAMM</name>
<dbReference type="EC" id="3.6.1.23" evidence="7"/>
<evidence type="ECO:0000256" key="6">
    <source>
        <dbReference type="ARBA" id="ARBA00047686"/>
    </source>
</evidence>
<comment type="cofactor">
    <cofactor evidence="7">
        <name>Mg(2+)</name>
        <dbReference type="ChEBI" id="CHEBI:18420"/>
    </cofactor>
</comment>
<organism evidence="9 10">
    <name type="scientific">Idiomarina fontislapidosi</name>
    <dbReference type="NCBI Taxonomy" id="263723"/>
    <lineage>
        <taxon>Bacteria</taxon>
        <taxon>Pseudomonadati</taxon>
        <taxon>Pseudomonadota</taxon>
        <taxon>Gammaproteobacteria</taxon>
        <taxon>Alteromonadales</taxon>
        <taxon>Idiomarinaceae</taxon>
        <taxon>Idiomarina</taxon>
    </lineage>
</organism>
<dbReference type="PANTHER" id="PTHR11241">
    <property type="entry name" value="DEOXYURIDINE 5'-TRIPHOSPHATE NUCLEOTIDOHYDROLASE"/>
    <property type="match status" value="1"/>
</dbReference>
<dbReference type="FunFam" id="2.70.40.10:FF:000002">
    <property type="entry name" value="dUTP diphosphatase"/>
    <property type="match status" value="1"/>
</dbReference>
<keyword evidence="4 7" id="KW-0460">Magnesium</keyword>
<dbReference type="Proteomes" id="UP000287330">
    <property type="component" value="Unassembled WGS sequence"/>
</dbReference>
<keyword evidence="10" id="KW-1185">Reference proteome</keyword>
<protein>
    <recommendedName>
        <fullName evidence="7">Deoxyuridine 5'-triphosphate nucleotidohydrolase</fullName>
        <shortName evidence="7">dUTPase</shortName>
        <ecNumber evidence="7">3.6.1.23</ecNumber>
    </recommendedName>
    <alternativeName>
        <fullName evidence="7">dUTP pyrophosphatase</fullName>
    </alternativeName>
</protein>
<dbReference type="InterPro" id="IPR029054">
    <property type="entry name" value="dUTPase-like"/>
</dbReference>
<evidence type="ECO:0000313" key="9">
    <source>
        <dbReference type="EMBL" id="RUO52164.1"/>
    </source>
</evidence>
<dbReference type="OrthoDB" id="9809956at2"/>
<dbReference type="RefSeq" id="WP_110575236.1">
    <property type="nucleotide sequence ID" value="NZ_PIPV01000008.1"/>
</dbReference>
<evidence type="ECO:0000256" key="1">
    <source>
        <dbReference type="ARBA" id="ARBA00006581"/>
    </source>
</evidence>
<keyword evidence="5 7" id="KW-0546">Nucleotide metabolism</keyword>
<dbReference type="GO" id="GO:0006226">
    <property type="term" value="P:dUMP biosynthetic process"/>
    <property type="evidence" value="ECO:0007669"/>
    <property type="project" value="UniProtKB-UniRule"/>
</dbReference>
<dbReference type="Gene3D" id="2.70.40.10">
    <property type="match status" value="1"/>
</dbReference>
<dbReference type="HAMAP" id="MF_00116">
    <property type="entry name" value="dUTPase_bact"/>
    <property type="match status" value="1"/>
</dbReference>
<dbReference type="InterPro" id="IPR008181">
    <property type="entry name" value="dUTPase"/>
</dbReference>
<reference evidence="10" key="1">
    <citation type="journal article" date="2018" name="Front. Microbiol.">
        <title>Genome-Based Analysis Reveals the Taxonomy and Diversity of the Family Idiomarinaceae.</title>
        <authorList>
            <person name="Liu Y."/>
            <person name="Lai Q."/>
            <person name="Shao Z."/>
        </authorList>
    </citation>
    <scope>NUCLEOTIDE SEQUENCE [LARGE SCALE GENOMIC DNA]</scope>
    <source>
        <strain evidence="10">F23</strain>
    </source>
</reference>
<comment type="pathway">
    <text evidence="7">Pyrimidine metabolism; dUMP biosynthesis; dUMP from dCTP (dUTP route): step 2/2.</text>
</comment>
<comment type="function">
    <text evidence="7">This enzyme is involved in nucleotide metabolism: it produces dUMP, the immediate precursor of thymidine nucleotides and it decreases the intracellular concentration of dUTP so that uracil cannot be incorporated into DNA.</text>
</comment>
<dbReference type="Pfam" id="PF00692">
    <property type="entry name" value="dUTPase"/>
    <property type="match status" value="1"/>
</dbReference>
<feature type="binding site" evidence="7">
    <location>
        <begin position="70"/>
        <end position="72"/>
    </location>
    <ligand>
        <name>substrate</name>
    </ligand>
</feature>
<evidence type="ECO:0000256" key="2">
    <source>
        <dbReference type="ARBA" id="ARBA00022723"/>
    </source>
</evidence>
<dbReference type="CDD" id="cd07557">
    <property type="entry name" value="trimeric_dUTPase"/>
    <property type="match status" value="1"/>
</dbReference>
<evidence type="ECO:0000256" key="5">
    <source>
        <dbReference type="ARBA" id="ARBA00023080"/>
    </source>
</evidence>
<feature type="binding site" evidence="7">
    <location>
        <begin position="87"/>
        <end position="89"/>
    </location>
    <ligand>
        <name>substrate</name>
    </ligand>
</feature>
<dbReference type="GO" id="GO:0046081">
    <property type="term" value="P:dUTP catabolic process"/>
    <property type="evidence" value="ECO:0007669"/>
    <property type="project" value="InterPro"/>
</dbReference>
<sequence length="151" mass="15838">MTSVEVKILNPKIGNDIPLPTYATQGSAGMDLRACLDAPLTIGAGETQLIGTGIAMHIGDPGYAATLLPRSGLGHKHGIVLGNLVGLIDSDYQGELKVSVWNRSHQDYVIEPGDRIAQLVIVPVIQAQLAIVDEFAASDRGEGGFGHSGKQ</sequence>
<comment type="similarity">
    <text evidence="1 7">Belongs to the dUTPase family.</text>
</comment>
<dbReference type="NCBIfam" id="NF001862">
    <property type="entry name" value="PRK00601.1"/>
    <property type="match status" value="1"/>
</dbReference>
<dbReference type="GO" id="GO:0000287">
    <property type="term" value="F:magnesium ion binding"/>
    <property type="evidence" value="ECO:0007669"/>
    <property type="project" value="UniProtKB-UniRule"/>
</dbReference>
<dbReference type="SUPFAM" id="SSF51283">
    <property type="entry name" value="dUTPase-like"/>
    <property type="match status" value="1"/>
</dbReference>
<evidence type="ECO:0000313" key="10">
    <source>
        <dbReference type="Proteomes" id="UP000287330"/>
    </source>
</evidence>
<dbReference type="NCBIfam" id="TIGR00576">
    <property type="entry name" value="dut"/>
    <property type="match status" value="1"/>
</dbReference>
<comment type="caution">
    <text evidence="9">The sequence shown here is derived from an EMBL/GenBank/DDBJ whole genome shotgun (WGS) entry which is preliminary data.</text>
</comment>
<accession>A0A432XU67</accession>
<evidence type="ECO:0000256" key="3">
    <source>
        <dbReference type="ARBA" id="ARBA00022801"/>
    </source>
</evidence>
<dbReference type="InterPro" id="IPR033704">
    <property type="entry name" value="dUTPase_trimeric"/>
</dbReference>
<dbReference type="AlphaFoldDB" id="A0A432XU67"/>
<dbReference type="PANTHER" id="PTHR11241:SF0">
    <property type="entry name" value="DEOXYURIDINE 5'-TRIPHOSPHATE NUCLEOTIDOHYDROLASE"/>
    <property type="match status" value="1"/>
</dbReference>
<evidence type="ECO:0000256" key="4">
    <source>
        <dbReference type="ARBA" id="ARBA00022842"/>
    </source>
</evidence>
<proteinExistence type="inferred from homology"/>
<feature type="binding site" evidence="7">
    <location>
        <position position="83"/>
    </location>
    <ligand>
        <name>substrate</name>
    </ligand>
</feature>
<gene>
    <name evidence="7" type="primary">dut</name>
    <name evidence="9" type="ORF">CWE25_09795</name>
</gene>
<comment type="catalytic activity">
    <reaction evidence="6 7">
        <text>dUTP + H2O = dUMP + diphosphate + H(+)</text>
        <dbReference type="Rhea" id="RHEA:10248"/>
        <dbReference type="ChEBI" id="CHEBI:15377"/>
        <dbReference type="ChEBI" id="CHEBI:15378"/>
        <dbReference type="ChEBI" id="CHEBI:33019"/>
        <dbReference type="ChEBI" id="CHEBI:61555"/>
        <dbReference type="ChEBI" id="CHEBI:246422"/>
        <dbReference type="EC" id="3.6.1.23"/>
    </reaction>
</comment>
<keyword evidence="3 7" id="KW-0378">Hydrolase</keyword>
<dbReference type="GO" id="GO:0004170">
    <property type="term" value="F:dUTP diphosphatase activity"/>
    <property type="evidence" value="ECO:0007669"/>
    <property type="project" value="UniProtKB-UniRule"/>
</dbReference>
<keyword evidence="2 7" id="KW-0479">Metal-binding</keyword>
<feature type="domain" description="dUTPase-like" evidence="8">
    <location>
        <begin position="16"/>
        <end position="149"/>
    </location>
</feature>
<evidence type="ECO:0000256" key="7">
    <source>
        <dbReference type="HAMAP-Rule" id="MF_00116"/>
    </source>
</evidence>
<dbReference type="EMBL" id="PIPV01000008">
    <property type="protein sequence ID" value="RUO52164.1"/>
    <property type="molecule type" value="Genomic_DNA"/>
</dbReference>
<evidence type="ECO:0000259" key="8">
    <source>
        <dbReference type="Pfam" id="PF00692"/>
    </source>
</evidence>
<comment type="caution">
    <text evidence="7">Lacks conserved residue(s) required for the propagation of feature annotation.</text>
</comment>
<dbReference type="UniPathway" id="UPA00610">
    <property type="reaction ID" value="UER00666"/>
</dbReference>